<proteinExistence type="predicted"/>
<sequence>MNVEKCFEFSLKVLTLVTIIEVLFKRLTVNRKLLKANPPLTSVTGDHHGVQCVKTEDAWVVLGSEQRMTRAAASAARPRMVAATRAGDQRSARRASHSRATPHTRNTWRQGNTHFIDNNTYN</sequence>
<feature type="compositionally biased region" description="Basic residues" evidence="1">
    <location>
        <begin position="92"/>
        <end position="102"/>
    </location>
</feature>
<feature type="compositionally biased region" description="Low complexity" evidence="1">
    <location>
        <begin position="71"/>
        <end position="84"/>
    </location>
</feature>
<evidence type="ECO:0000256" key="1">
    <source>
        <dbReference type="SAM" id="MobiDB-lite"/>
    </source>
</evidence>
<protein>
    <submittedName>
        <fullName evidence="2">SFRICE_031134</fullName>
    </submittedName>
</protein>
<organism evidence="2">
    <name type="scientific">Spodoptera frugiperda</name>
    <name type="common">Fall armyworm</name>
    <dbReference type="NCBI Taxonomy" id="7108"/>
    <lineage>
        <taxon>Eukaryota</taxon>
        <taxon>Metazoa</taxon>
        <taxon>Ecdysozoa</taxon>
        <taxon>Arthropoda</taxon>
        <taxon>Hexapoda</taxon>
        <taxon>Insecta</taxon>
        <taxon>Pterygota</taxon>
        <taxon>Neoptera</taxon>
        <taxon>Endopterygota</taxon>
        <taxon>Lepidoptera</taxon>
        <taxon>Glossata</taxon>
        <taxon>Ditrysia</taxon>
        <taxon>Noctuoidea</taxon>
        <taxon>Noctuidae</taxon>
        <taxon>Amphipyrinae</taxon>
        <taxon>Spodoptera</taxon>
    </lineage>
</organism>
<dbReference type="EMBL" id="ODYU01011568">
    <property type="protein sequence ID" value="SOQ57389.1"/>
    <property type="molecule type" value="Genomic_DNA"/>
</dbReference>
<gene>
    <name evidence="2" type="ORF">SFRICE_031134</name>
</gene>
<accession>A0A2H1WWE1</accession>
<dbReference type="AlphaFoldDB" id="A0A2H1WWE1"/>
<feature type="region of interest" description="Disordered" evidence="1">
    <location>
        <begin position="71"/>
        <end position="122"/>
    </location>
</feature>
<evidence type="ECO:0000313" key="2">
    <source>
        <dbReference type="EMBL" id="SOQ57389.1"/>
    </source>
</evidence>
<reference evidence="2" key="1">
    <citation type="submission" date="2016-07" db="EMBL/GenBank/DDBJ databases">
        <authorList>
            <person name="Bretaudeau A."/>
        </authorList>
    </citation>
    <scope>NUCLEOTIDE SEQUENCE</scope>
    <source>
        <strain evidence="2">Rice</strain>
        <tissue evidence="2">Whole body</tissue>
    </source>
</reference>
<feature type="compositionally biased region" description="Polar residues" evidence="1">
    <location>
        <begin position="103"/>
        <end position="122"/>
    </location>
</feature>
<name>A0A2H1WWE1_SPOFR</name>